<geneLocation type="plasmid" evidence="1 2">
    <name>unnamed2</name>
</geneLocation>
<protein>
    <submittedName>
        <fullName evidence="1">Uncharacterized protein</fullName>
    </submittedName>
</protein>
<dbReference type="Proteomes" id="UP000296374">
    <property type="component" value="Plasmid unnamed2"/>
</dbReference>
<reference evidence="2" key="1">
    <citation type="submission" date="2019-05" db="EMBL/GenBank/DDBJ databases">
        <title>Tamlana fucoidanivorans sp. nov., isolated from the surface of algae collected from Fujian province in China.</title>
        <authorList>
            <person name="Li J."/>
        </authorList>
    </citation>
    <scope>NUCLEOTIDE SEQUENCE [LARGE SCALE GENOMIC DNA]</scope>
    <source>
        <strain evidence="2">2251</strain>
        <plasmid evidence="2">unnamed2</plasmid>
    </source>
</reference>
<evidence type="ECO:0000313" key="2">
    <source>
        <dbReference type="Proteomes" id="UP000296374"/>
    </source>
</evidence>
<dbReference type="RefSeq" id="WP_139616038.1">
    <property type="nucleotide sequence ID" value="NZ_CP040762.1"/>
</dbReference>
<proteinExistence type="predicted"/>
<dbReference type="KEGG" id="plia:E4191_19340"/>
<keyword evidence="1" id="KW-0614">Plasmid</keyword>
<organism evidence="1 2">
    <name type="scientific">Paracoccus liaowanqingii</name>
    <dbReference type="NCBI Taxonomy" id="2560053"/>
    <lineage>
        <taxon>Bacteria</taxon>
        <taxon>Pseudomonadati</taxon>
        <taxon>Pseudomonadota</taxon>
        <taxon>Alphaproteobacteria</taxon>
        <taxon>Rhodobacterales</taxon>
        <taxon>Paracoccaceae</taxon>
        <taxon>Paracoccus</taxon>
    </lineage>
</organism>
<dbReference type="EMBL" id="CP040762">
    <property type="protein sequence ID" value="QDA36269.1"/>
    <property type="molecule type" value="Genomic_DNA"/>
</dbReference>
<evidence type="ECO:0000313" key="1">
    <source>
        <dbReference type="EMBL" id="QDA36269.1"/>
    </source>
</evidence>
<accession>A0A4Y5SSJ0</accession>
<name>A0A4Y5SSJ0_9RHOB</name>
<dbReference type="AlphaFoldDB" id="A0A4Y5SSJ0"/>
<sequence>MIKWNPAQPIRLAPGNHGRFESGQRSWGDCSMPNRDYQKMFMAAGMPKNQIESVLDHFHATGEAADITTVAEYDVAKSIYVVMDASVPSGDFHSPVARYLISLGAQISGWEDRVAEDAADTFVSLSS</sequence>
<gene>
    <name evidence="1" type="ORF">E4191_19340</name>
</gene>